<evidence type="ECO:0000256" key="1">
    <source>
        <dbReference type="PROSITE-ProRule" id="PRU00339"/>
    </source>
</evidence>
<feature type="region of interest" description="Disordered" evidence="2">
    <location>
        <begin position="58"/>
        <end position="108"/>
    </location>
</feature>
<dbReference type="GO" id="GO:0003727">
    <property type="term" value="F:single-stranded RNA binding"/>
    <property type="evidence" value="ECO:0007669"/>
    <property type="project" value="TreeGrafter"/>
</dbReference>
<dbReference type="Gene3D" id="1.25.40.10">
    <property type="entry name" value="Tetratricopeptide repeat domain"/>
    <property type="match status" value="2"/>
</dbReference>
<dbReference type="PANTHER" id="PTHR44917:SF1">
    <property type="entry name" value="PROTEIN HIGH CHLOROPHYLL FLUORESCENT 107"/>
    <property type="match status" value="1"/>
</dbReference>
<dbReference type="GO" id="GO:0003729">
    <property type="term" value="F:mRNA binding"/>
    <property type="evidence" value="ECO:0007669"/>
    <property type="project" value="InterPro"/>
</dbReference>
<dbReference type="FunFam" id="1.25.40.10:FF:001264">
    <property type="entry name" value="High chlorophyll fluorescent 107"/>
    <property type="match status" value="1"/>
</dbReference>
<dbReference type="GO" id="GO:0009507">
    <property type="term" value="C:chloroplast"/>
    <property type="evidence" value="ECO:0007669"/>
    <property type="project" value="TreeGrafter"/>
</dbReference>
<dbReference type="InterPro" id="IPR019734">
    <property type="entry name" value="TPR_rpt"/>
</dbReference>
<feature type="compositionally biased region" description="Low complexity" evidence="2">
    <location>
        <begin position="572"/>
        <end position="583"/>
    </location>
</feature>
<feature type="compositionally biased region" description="Polar residues" evidence="2">
    <location>
        <begin position="1"/>
        <end position="11"/>
    </location>
</feature>
<keyword evidence="1" id="KW-0802">TPR repeat</keyword>
<dbReference type="SMART" id="SM00386">
    <property type="entry name" value="HAT"/>
    <property type="match status" value="9"/>
</dbReference>
<feature type="region of interest" description="Disordered" evidence="2">
    <location>
        <begin position="1"/>
        <end position="25"/>
    </location>
</feature>
<dbReference type="KEGG" id="mcha:111009278"/>
<dbReference type="InterPro" id="IPR003107">
    <property type="entry name" value="HAT"/>
</dbReference>
<feature type="compositionally biased region" description="Acidic residues" evidence="2">
    <location>
        <begin position="97"/>
        <end position="108"/>
    </location>
</feature>
<evidence type="ECO:0000313" key="3">
    <source>
        <dbReference type="Proteomes" id="UP000504603"/>
    </source>
</evidence>
<dbReference type="AlphaFoldDB" id="A0A6J1C885"/>
<feature type="region of interest" description="Disordered" evidence="2">
    <location>
        <begin position="622"/>
        <end position="651"/>
    </location>
</feature>
<dbReference type="OrthoDB" id="541719at2759"/>
<evidence type="ECO:0000256" key="2">
    <source>
        <dbReference type="SAM" id="MobiDB-lite"/>
    </source>
</evidence>
<protein>
    <submittedName>
        <fullName evidence="4">Protein high chlorophyll fluorescent 107 isoform X1</fullName>
    </submittedName>
</protein>
<dbReference type="Proteomes" id="UP000504603">
    <property type="component" value="Unplaced"/>
</dbReference>
<reference evidence="4" key="1">
    <citation type="submission" date="2025-08" db="UniProtKB">
        <authorList>
            <consortium name="RefSeq"/>
        </authorList>
    </citation>
    <scope>IDENTIFICATION</scope>
    <source>
        <strain evidence="4">OHB3-1</strain>
    </source>
</reference>
<dbReference type="Pfam" id="PF13432">
    <property type="entry name" value="TPR_16"/>
    <property type="match status" value="2"/>
</dbReference>
<evidence type="ECO:0000313" key="4">
    <source>
        <dbReference type="RefSeq" id="XP_022138010.1"/>
    </source>
</evidence>
<dbReference type="RefSeq" id="XP_022138010.1">
    <property type="nucleotide sequence ID" value="XM_022282318.1"/>
</dbReference>
<sequence>MQVFSSSPSTTSFNLLSSSKNPSSLSKYRCKIPTITLSVRPCCSSMDSSSTAILVEQHPSVAERSSDGGRESNGSSGSNREASEEVLKVRRPVMEFPGEDSGDQEDEEAEVELRSSIIDAGLTEIAKKMPIFEPENRVDSSALERPLIINLDLALYRAKMLARNFQYEEAQQVLQKCIYKWPEDGRPYVALGKMLSKQMKAAEARAVYERGCQATQGENSYIWQCWAVLESRMGNIRKARELFDAATVANKKHIAAWHGWAVLELKQGNIKKARNLLAKGLKNCGGNEYIYQTLARLEAKSNRYEHARYLFKQATKCNPKSCASWLAWAQLEMQQENNLLARELFEKAIQASPKNRFAWHIWGLFEANMGNIEKGRKLLKIGHVLNPRDPVLLQSLGLLEYKNSSASPARVLFRRASELDPKHQPVWIAWGWMEWKEGNMGKARELYQRALLIDSASESAARCLQAWGVLEQRVGNLSAARRLYRSSLNINSQSYVTWMTWAELEEDQGNAIRAEEIRNLYFQQRTEVVDDASWVMGFLDVIDPALDSIKRLLKLEEDPFTMPRAAEGGTRSTSSEDSAASSSGNNVVESETGFDLDAFLMKKLSIDTSKLEIQLETTQPKRFKYQRRQLRPDNRRDMAVSLHQRTASLPG</sequence>
<feature type="repeat" description="TPR" evidence="1">
    <location>
        <begin position="288"/>
        <end position="321"/>
    </location>
</feature>
<dbReference type="GO" id="GO:0006417">
    <property type="term" value="P:regulation of translation"/>
    <property type="evidence" value="ECO:0007669"/>
    <property type="project" value="TreeGrafter"/>
</dbReference>
<dbReference type="PROSITE" id="PS50005">
    <property type="entry name" value="TPR"/>
    <property type="match status" value="1"/>
</dbReference>
<feature type="region of interest" description="Disordered" evidence="2">
    <location>
        <begin position="563"/>
        <end position="587"/>
    </location>
</feature>
<dbReference type="SMART" id="SM00028">
    <property type="entry name" value="TPR"/>
    <property type="match status" value="8"/>
</dbReference>
<accession>A0A6J1C885</accession>
<gene>
    <name evidence="4" type="primary">LOC111009278</name>
</gene>
<dbReference type="SUPFAM" id="SSF48452">
    <property type="entry name" value="TPR-like"/>
    <property type="match status" value="2"/>
</dbReference>
<dbReference type="InterPro" id="IPR044624">
    <property type="entry name" value="Mbb1-like"/>
</dbReference>
<keyword evidence="3" id="KW-1185">Reference proteome</keyword>
<dbReference type="PANTHER" id="PTHR44917">
    <property type="entry name" value="PROTEIN HIGH CHLOROPHYLL FLUORESCENT 107"/>
    <property type="match status" value="1"/>
</dbReference>
<dbReference type="GeneID" id="111009278"/>
<proteinExistence type="predicted"/>
<organism evidence="3 4">
    <name type="scientific">Momordica charantia</name>
    <name type="common">Bitter gourd</name>
    <name type="synonym">Balsam pear</name>
    <dbReference type="NCBI Taxonomy" id="3673"/>
    <lineage>
        <taxon>Eukaryota</taxon>
        <taxon>Viridiplantae</taxon>
        <taxon>Streptophyta</taxon>
        <taxon>Embryophyta</taxon>
        <taxon>Tracheophyta</taxon>
        <taxon>Spermatophyta</taxon>
        <taxon>Magnoliopsida</taxon>
        <taxon>eudicotyledons</taxon>
        <taxon>Gunneridae</taxon>
        <taxon>Pentapetalae</taxon>
        <taxon>rosids</taxon>
        <taxon>fabids</taxon>
        <taxon>Cucurbitales</taxon>
        <taxon>Cucurbitaceae</taxon>
        <taxon>Momordiceae</taxon>
        <taxon>Momordica</taxon>
    </lineage>
</organism>
<dbReference type="InterPro" id="IPR011990">
    <property type="entry name" value="TPR-like_helical_dom_sf"/>
</dbReference>
<dbReference type="GO" id="GO:0006397">
    <property type="term" value="P:mRNA processing"/>
    <property type="evidence" value="ECO:0007669"/>
    <property type="project" value="InterPro"/>
</dbReference>
<name>A0A6J1C885_MOMCH</name>
<feature type="compositionally biased region" description="Low complexity" evidence="2">
    <location>
        <begin position="12"/>
        <end position="25"/>
    </location>
</feature>